<feature type="transmembrane region" description="Helical" evidence="1">
    <location>
        <begin position="7"/>
        <end position="26"/>
    </location>
</feature>
<keyword evidence="3" id="KW-1185">Reference proteome</keyword>
<name>A0ABV6KD26_9BACI</name>
<sequence>MTDFELYVILPLVVVLLLVQSTLLFVDAKKKGSYAWFWGIWGLIQFPLPTLFYLFFVVRPYRNKLKRRDEHGDTSRD</sequence>
<organism evidence="2 3">
    <name type="scientific">Halalkalibacter kiskunsagensis</name>
    <dbReference type="NCBI Taxonomy" id="1548599"/>
    <lineage>
        <taxon>Bacteria</taxon>
        <taxon>Bacillati</taxon>
        <taxon>Bacillota</taxon>
        <taxon>Bacilli</taxon>
        <taxon>Bacillales</taxon>
        <taxon>Bacillaceae</taxon>
        <taxon>Halalkalibacter</taxon>
    </lineage>
</organism>
<keyword evidence="1" id="KW-1133">Transmembrane helix</keyword>
<proteinExistence type="predicted"/>
<accession>A0ABV6KD26</accession>
<dbReference type="RefSeq" id="WP_335962580.1">
    <property type="nucleotide sequence ID" value="NZ_JAXBLX010000031.1"/>
</dbReference>
<evidence type="ECO:0000256" key="1">
    <source>
        <dbReference type="SAM" id="Phobius"/>
    </source>
</evidence>
<keyword evidence="1" id="KW-0812">Transmembrane</keyword>
<comment type="caution">
    <text evidence="2">The sequence shown here is derived from an EMBL/GenBank/DDBJ whole genome shotgun (WGS) entry which is preliminary data.</text>
</comment>
<dbReference type="EMBL" id="JBHLUX010000015">
    <property type="protein sequence ID" value="MFC0469948.1"/>
    <property type="molecule type" value="Genomic_DNA"/>
</dbReference>
<keyword evidence="1" id="KW-0472">Membrane</keyword>
<gene>
    <name evidence="2" type="ORF">ACFFHM_05200</name>
</gene>
<evidence type="ECO:0000313" key="3">
    <source>
        <dbReference type="Proteomes" id="UP001589838"/>
    </source>
</evidence>
<evidence type="ECO:0000313" key="2">
    <source>
        <dbReference type="EMBL" id="MFC0469948.1"/>
    </source>
</evidence>
<protein>
    <submittedName>
        <fullName evidence="2">Transcriptional regulator</fullName>
    </submittedName>
</protein>
<dbReference type="Proteomes" id="UP001589838">
    <property type="component" value="Unassembled WGS sequence"/>
</dbReference>
<reference evidence="2 3" key="1">
    <citation type="submission" date="2024-09" db="EMBL/GenBank/DDBJ databases">
        <authorList>
            <person name="Sun Q."/>
            <person name="Mori K."/>
        </authorList>
    </citation>
    <scope>NUCLEOTIDE SEQUENCE [LARGE SCALE GENOMIC DNA]</scope>
    <source>
        <strain evidence="2 3">NCAIM B.02610</strain>
    </source>
</reference>
<feature type="transmembrane region" description="Helical" evidence="1">
    <location>
        <begin position="38"/>
        <end position="58"/>
    </location>
</feature>